<comment type="similarity">
    <text evidence="1">Belongs to the protease inhibitor I13 (potato type I serine protease inhibitor) family.</text>
</comment>
<dbReference type="Gene3D" id="3.30.10.10">
    <property type="entry name" value="Trypsin Inhibitor V, subunit A"/>
    <property type="match status" value="1"/>
</dbReference>
<dbReference type="SUPFAM" id="SSF54654">
    <property type="entry name" value="CI-2 family of serine protease inhibitors"/>
    <property type="match status" value="1"/>
</dbReference>
<comment type="caution">
    <text evidence="4">The sequence shown here is derived from an EMBL/GenBank/DDBJ whole genome shotgun (WGS) entry which is preliminary data.</text>
</comment>
<keyword evidence="5" id="KW-1185">Reference proteome</keyword>
<dbReference type="AlphaFoldDB" id="A0AAV3RD37"/>
<keyword evidence="2" id="KW-0646">Protease inhibitor</keyword>
<dbReference type="PRINTS" id="PR00292">
    <property type="entry name" value="POTATOINHBTR"/>
</dbReference>
<evidence type="ECO:0000256" key="2">
    <source>
        <dbReference type="ARBA" id="ARBA00022690"/>
    </source>
</evidence>
<dbReference type="EMBL" id="BAABME010026682">
    <property type="protein sequence ID" value="GAA0174319.1"/>
    <property type="molecule type" value="Genomic_DNA"/>
</dbReference>
<proteinExistence type="inferred from homology"/>
<evidence type="ECO:0000256" key="1">
    <source>
        <dbReference type="ARBA" id="ARBA00008210"/>
    </source>
</evidence>
<evidence type="ECO:0000313" key="4">
    <source>
        <dbReference type="EMBL" id="GAA0174319.1"/>
    </source>
</evidence>
<evidence type="ECO:0000256" key="3">
    <source>
        <dbReference type="ARBA" id="ARBA00022900"/>
    </source>
</evidence>
<dbReference type="InterPro" id="IPR000864">
    <property type="entry name" value="Prot_inh_pot1"/>
</dbReference>
<keyword evidence="3" id="KW-0722">Serine protease inhibitor</keyword>
<dbReference type="GO" id="GO:0004867">
    <property type="term" value="F:serine-type endopeptidase inhibitor activity"/>
    <property type="evidence" value="ECO:0007669"/>
    <property type="project" value="UniProtKB-KW"/>
</dbReference>
<accession>A0AAV3RD37</accession>
<reference evidence="4 5" key="1">
    <citation type="submission" date="2024-01" db="EMBL/GenBank/DDBJ databases">
        <title>The complete chloroplast genome sequence of Lithospermum erythrorhizon: insights into the phylogenetic relationship among Boraginaceae species and the maternal lineages of purple gromwells.</title>
        <authorList>
            <person name="Okada T."/>
            <person name="Watanabe K."/>
        </authorList>
    </citation>
    <scope>NUCLEOTIDE SEQUENCE [LARGE SCALE GENOMIC DNA]</scope>
</reference>
<dbReference type="Proteomes" id="UP001454036">
    <property type="component" value="Unassembled WGS sequence"/>
</dbReference>
<dbReference type="PANTHER" id="PTHR33091:SF94">
    <property type="entry name" value="PROTEASE INHIBITOR PROTEIN"/>
    <property type="match status" value="1"/>
</dbReference>
<dbReference type="Pfam" id="PF00280">
    <property type="entry name" value="potato_inhibit"/>
    <property type="match status" value="1"/>
</dbReference>
<gene>
    <name evidence="4" type="ORF">LIER_41697</name>
</gene>
<dbReference type="PANTHER" id="PTHR33091">
    <property type="entry name" value="PROTEIN, PUTATIVE, EXPRESSED-RELATED"/>
    <property type="match status" value="1"/>
</dbReference>
<dbReference type="InterPro" id="IPR036354">
    <property type="entry name" value="Prot_inh_pot1_sf"/>
</dbReference>
<evidence type="ECO:0000313" key="5">
    <source>
        <dbReference type="Proteomes" id="UP001454036"/>
    </source>
</evidence>
<dbReference type="GO" id="GO:0009611">
    <property type="term" value="P:response to wounding"/>
    <property type="evidence" value="ECO:0007669"/>
    <property type="project" value="InterPro"/>
</dbReference>
<name>A0AAV3RD37_LITER</name>
<protein>
    <submittedName>
        <fullName evidence="4">Uncharacterized protein</fullName>
    </submittedName>
</protein>
<sequence length="75" mass="8330">MEMMAPMNSCPGKKSWPELMGIDGVKAGTTIEKENKNVTAVIVIEGTPVPSDFRCDRVWVWVNKQWLVSIVPILG</sequence>
<organism evidence="4 5">
    <name type="scientific">Lithospermum erythrorhizon</name>
    <name type="common">Purple gromwell</name>
    <name type="synonym">Lithospermum officinale var. erythrorhizon</name>
    <dbReference type="NCBI Taxonomy" id="34254"/>
    <lineage>
        <taxon>Eukaryota</taxon>
        <taxon>Viridiplantae</taxon>
        <taxon>Streptophyta</taxon>
        <taxon>Embryophyta</taxon>
        <taxon>Tracheophyta</taxon>
        <taxon>Spermatophyta</taxon>
        <taxon>Magnoliopsida</taxon>
        <taxon>eudicotyledons</taxon>
        <taxon>Gunneridae</taxon>
        <taxon>Pentapetalae</taxon>
        <taxon>asterids</taxon>
        <taxon>lamiids</taxon>
        <taxon>Boraginales</taxon>
        <taxon>Boraginaceae</taxon>
        <taxon>Boraginoideae</taxon>
        <taxon>Lithospermeae</taxon>
        <taxon>Lithospermum</taxon>
    </lineage>
</organism>